<organism evidence="3 4">
    <name type="scientific">Phyllachora maydis</name>
    <dbReference type="NCBI Taxonomy" id="1825666"/>
    <lineage>
        <taxon>Eukaryota</taxon>
        <taxon>Fungi</taxon>
        <taxon>Dikarya</taxon>
        <taxon>Ascomycota</taxon>
        <taxon>Pezizomycotina</taxon>
        <taxon>Sordariomycetes</taxon>
        <taxon>Sordariomycetidae</taxon>
        <taxon>Phyllachorales</taxon>
        <taxon>Phyllachoraceae</taxon>
        <taxon>Phyllachora</taxon>
    </lineage>
</organism>
<dbReference type="InterPro" id="IPR006577">
    <property type="entry name" value="UAS"/>
</dbReference>
<dbReference type="Pfam" id="PF14555">
    <property type="entry name" value="UBA_4"/>
    <property type="match status" value="1"/>
</dbReference>
<dbReference type="InterPro" id="IPR036249">
    <property type="entry name" value="Thioredoxin-like_sf"/>
</dbReference>
<evidence type="ECO:0000256" key="1">
    <source>
        <dbReference type="SAM" id="MobiDB-lite"/>
    </source>
</evidence>
<reference evidence="3" key="1">
    <citation type="journal article" date="2023" name="Mol. Plant Microbe Interact.">
        <title>Elucidating the Obligate Nature and Biological Capacity of an Invasive Fungal Corn Pathogen.</title>
        <authorList>
            <person name="MacCready J.S."/>
            <person name="Roggenkamp E.M."/>
            <person name="Gdanetz K."/>
            <person name="Chilvers M.I."/>
        </authorList>
    </citation>
    <scope>NUCLEOTIDE SEQUENCE</scope>
    <source>
        <strain evidence="3">PM02</strain>
    </source>
</reference>
<comment type="caution">
    <text evidence="3">The sequence shown here is derived from an EMBL/GenBank/DDBJ whole genome shotgun (WGS) entry which is preliminary data.</text>
</comment>
<accession>A0AAD9IFK5</accession>
<proteinExistence type="predicted"/>
<name>A0AAD9IFK5_9PEZI</name>
<feature type="compositionally biased region" description="Basic and acidic residues" evidence="1">
    <location>
        <begin position="333"/>
        <end position="366"/>
    </location>
</feature>
<feature type="region of interest" description="Disordered" evidence="1">
    <location>
        <begin position="333"/>
        <end position="377"/>
    </location>
</feature>
<keyword evidence="4" id="KW-1185">Reference proteome</keyword>
<dbReference type="InterPro" id="IPR009060">
    <property type="entry name" value="UBA-like_sf"/>
</dbReference>
<gene>
    <name evidence="3" type="ORF">P8C59_009570</name>
</gene>
<dbReference type="GO" id="GO:0036503">
    <property type="term" value="P:ERAD pathway"/>
    <property type="evidence" value="ECO:0007669"/>
    <property type="project" value="TreeGrafter"/>
</dbReference>
<dbReference type="GO" id="GO:0005783">
    <property type="term" value="C:endoplasmic reticulum"/>
    <property type="evidence" value="ECO:0007669"/>
    <property type="project" value="TreeGrafter"/>
</dbReference>
<dbReference type="SMART" id="SM00594">
    <property type="entry name" value="UAS"/>
    <property type="match status" value="1"/>
</dbReference>
<sequence>MMNGTSEVDLEHLTPIQQEALQQYLDVTSQDIKDAVPLLQRSQWNVQIAIAKFFDGENPDVVAEVRPATDDAPQSNTRFENLHDSLYGLQNQITRPARAQLTELAPRVVPQPPTMYRPPIMLAVLFAPFTAGYKVVTGLFRSVLYILSLLPSPIRPRAVGAMRKGWKDTTGRRMLMPRDTAARFKREFEEEYGDKSLPWFDGGHAQALDAAKKDLKFLLTVLMSPEHDDTESFTRETLLSPEVVSFINDPSNNIILWGGNVLDSEAYQVAAEYMCTKYPFSCLVCLTPKEGSTRMGIVKRLVGSMPPDAYIASIQAAMVKYVPDLDSVRTQRASHEISRSLRNEQDSAYERSLAQDRERRRQRQEAEAASAAAEKRAREEAEAAELLQRQREQWRRWRATVISAEPEASVQETVRLALNMPASSGAGRVIRRFAGSTSFEELYAFVDCYGMLQANSTEEKGTVKPAGYEHKYGFRIATIMPRETFEPDVTVTLAEKLGRGGNLIVEEISNEDHED</sequence>
<protein>
    <recommendedName>
        <fullName evidence="2">UAS domain-containing protein</fullName>
    </recommendedName>
</protein>
<dbReference type="AlphaFoldDB" id="A0AAD9IFK5"/>
<evidence type="ECO:0000313" key="3">
    <source>
        <dbReference type="EMBL" id="KAK2075442.1"/>
    </source>
</evidence>
<dbReference type="InterPro" id="IPR050730">
    <property type="entry name" value="UBX_domain-protein"/>
</dbReference>
<dbReference type="Gene3D" id="3.40.30.10">
    <property type="entry name" value="Glutaredoxin"/>
    <property type="match status" value="1"/>
</dbReference>
<evidence type="ECO:0000313" key="4">
    <source>
        <dbReference type="Proteomes" id="UP001217918"/>
    </source>
</evidence>
<dbReference type="Gene3D" id="1.10.8.10">
    <property type="entry name" value="DNA helicase RuvA subunit, C-terminal domain"/>
    <property type="match status" value="1"/>
</dbReference>
<dbReference type="EMBL" id="JAQQPM010000009">
    <property type="protein sequence ID" value="KAK2075442.1"/>
    <property type="molecule type" value="Genomic_DNA"/>
</dbReference>
<dbReference type="GO" id="GO:0043130">
    <property type="term" value="F:ubiquitin binding"/>
    <property type="evidence" value="ECO:0007669"/>
    <property type="project" value="TreeGrafter"/>
</dbReference>
<dbReference type="PANTHER" id="PTHR23322:SF1">
    <property type="entry name" value="FAS-ASSOCIATED FACTOR 2"/>
    <property type="match status" value="1"/>
</dbReference>
<dbReference type="PANTHER" id="PTHR23322">
    <property type="entry name" value="FAS-ASSOCIATED PROTEIN"/>
    <property type="match status" value="1"/>
</dbReference>
<dbReference type="SUPFAM" id="SSF46934">
    <property type="entry name" value="UBA-like"/>
    <property type="match status" value="1"/>
</dbReference>
<feature type="domain" description="UAS" evidence="2">
    <location>
        <begin position="183"/>
        <end position="315"/>
    </location>
</feature>
<dbReference type="InterPro" id="IPR029071">
    <property type="entry name" value="Ubiquitin-like_domsf"/>
</dbReference>
<dbReference type="SUPFAM" id="SSF52833">
    <property type="entry name" value="Thioredoxin-like"/>
    <property type="match status" value="1"/>
</dbReference>
<dbReference type="Proteomes" id="UP001217918">
    <property type="component" value="Unassembled WGS sequence"/>
</dbReference>
<dbReference type="SUPFAM" id="SSF54236">
    <property type="entry name" value="Ubiquitin-like"/>
    <property type="match status" value="1"/>
</dbReference>
<dbReference type="Gene3D" id="3.10.20.90">
    <property type="entry name" value="Phosphatidylinositol 3-kinase Catalytic Subunit, Chain A, domain 1"/>
    <property type="match status" value="1"/>
</dbReference>
<evidence type="ECO:0000259" key="2">
    <source>
        <dbReference type="SMART" id="SM00594"/>
    </source>
</evidence>